<dbReference type="PANTHER" id="PTHR43414:SF6">
    <property type="entry name" value="MULTIDRUG RESISTANCE PROTEIN MDTG"/>
    <property type="match status" value="1"/>
</dbReference>
<feature type="transmembrane region" description="Helical" evidence="7">
    <location>
        <begin position="336"/>
        <end position="362"/>
    </location>
</feature>
<feature type="domain" description="Major facilitator superfamily (MFS) profile" evidence="8">
    <location>
        <begin position="6"/>
        <end position="393"/>
    </location>
</feature>
<keyword evidence="4 7" id="KW-0812">Transmembrane</keyword>
<proteinExistence type="predicted"/>
<keyword evidence="6 7" id="KW-0472">Membrane</keyword>
<dbReference type="HOGENOM" id="CLU_001265_10_11_0"/>
<feature type="transmembrane region" description="Helical" evidence="7">
    <location>
        <begin position="368"/>
        <end position="390"/>
    </location>
</feature>
<protein>
    <recommendedName>
        <fullName evidence="8">Major facilitator superfamily (MFS) profile domain-containing protein</fullName>
    </recommendedName>
</protein>
<comment type="subcellular location">
    <subcellularLocation>
        <location evidence="1">Cell membrane</location>
        <topology evidence="1">Multi-pass membrane protein</topology>
    </subcellularLocation>
</comment>
<dbReference type="InterPro" id="IPR011701">
    <property type="entry name" value="MFS"/>
</dbReference>
<dbReference type="PROSITE" id="PS50850">
    <property type="entry name" value="MFS"/>
    <property type="match status" value="1"/>
</dbReference>
<keyword evidence="10" id="KW-1185">Reference proteome</keyword>
<evidence type="ECO:0000313" key="9">
    <source>
        <dbReference type="EMBL" id="EHO81650.2"/>
    </source>
</evidence>
<evidence type="ECO:0000256" key="4">
    <source>
        <dbReference type="ARBA" id="ARBA00022692"/>
    </source>
</evidence>
<keyword evidence="3" id="KW-1003">Cell membrane</keyword>
<evidence type="ECO:0000256" key="1">
    <source>
        <dbReference type="ARBA" id="ARBA00004651"/>
    </source>
</evidence>
<feature type="transmembrane region" description="Helical" evidence="7">
    <location>
        <begin position="130"/>
        <end position="152"/>
    </location>
</feature>
<dbReference type="InterPro" id="IPR036259">
    <property type="entry name" value="MFS_trans_sf"/>
</dbReference>
<reference evidence="9 10" key="1">
    <citation type="submission" date="2012-07" db="EMBL/GenBank/DDBJ databases">
        <title>The Genome Sequence of Fusobacterium ulcerans 12_1B.</title>
        <authorList>
            <consortium name="The Broad Institute Genome Sequencing Platform"/>
            <person name="Earl A."/>
            <person name="Ward D."/>
            <person name="Feldgarden M."/>
            <person name="Gevers D."/>
            <person name="Strauss J."/>
            <person name="Ambrose C.E."/>
            <person name="Allen-Vercoe E."/>
            <person name="Walker B."/>
            <person name="Young S.K."/>
            <person name="Zeng Q."/>
            <person name="Gargeya S."/>
            <person name="Fitzgerald M."/>
            <person name="Haas B."/>
            <person name="Abouelleil A."/>
            <person name="Alvarado L."/>
            <person name="Arachchi H.M."/>
            <person name="Berlin A.M."/>
            <person name="Chapman S.B."/>
            <person name="Goldberg J."/>
            <person name="Griggs A."/>
            <person name="Gujja S."/>
            <person name="Hansen M."/>
            <person name="Howarth C."/>
            <person name="Imamovic A."/>
            <person name="Larimer J."/>
            <person name="McCowen C."/>
            <person name="Montmayeur A."/>
            <person name="Murphy C."/>
            <person name="Neiman D."/>
            <person name="Pearson M."/>
            <person name="Priest M."/>
            <person name="Roberts A."/>
            <person name="Saif S."/>
            <person name="Shea T."/>
            <person name="Sisk P."/>
            <person name="Sykes S."/>
            <person name="Wortman J."/>
            <person name="Nusbaum C."/>
            <person name="Birren B."/>
        </authorList>
    </citation>
    <scope>NUCLEOTIDE SEQUENCE [LARGE SCALE GENOMIC DNA]</scope>
    <source>
        <strain evidence="9 10">12_1B</strain>
    </source>
</reference>
<feature type="transmembrane region" description="Helical" evidence="7">
    <location>
        <begin position="40"/>
        <end position="60"/>
    </location>
</feature>
<evidence type="ECO:0000256" key="6">
    <source>
        <dbReference type="ARBA" id="ARBA00023136"/>
    </source>
</evidence>
<accession>H1PSV9</accession>
<dbReference type="GO" id="GO:0005886">
    <property type="term" value="C:plasma membrane"/>
    <property type="evidence" value="ECO:0007669"/>
    <property type="project" value="UniProtKB-SubCell"/>
</dbReference>
<organism evidence="9 10">
    <name type="scientific">Fusobacterium ulcerans 12-1B</name>
    <dbReference type="NCBI Taxonomy" id="457404"/>
    <lineage>
        <taxon>Bacteria</taxon>
        <taxon>Fusobacteriati</taxon>
        <taxon>Fusobacteriota</taxon>
        <taxon>Fusobacteriia</taxon>
        <taxon>Fusobacteriales</taxon>
        <taxon>Fusobacteriaceae</taxon>
        <taxon>Fusobacterium</taxon>
    </lineage>
</organism>
<keyword evidence="5 7" id="KW-1133">Transmembrane helix</keyword>
<dbReference type="AlphaFoldDB" id="H1PSV9"/>
<sequence length="397" mass="45023">MEIKKQMTRFFILYFCVNLINNLIHPVTPAYVESLNMPDYVFGLLFATMSFSNFLFSPFWGELSDRKGRVTVIRICMVGYAVGQFGFAACSNLAFILFFRFFAGIFSGGFLVTALAYISDMTEGHERTKCLSFFAALVTMAVSVGFFIGGFIGKINIYYTFMLQIPLLLIESFLFKILLPESLNAEKRIKDKIDFKKIMKIIDIEKGKDILTFPIIVFFIGVILTEFSRVGFNNSFNFYIKSALKLPPSYNGGIMGMIGILGLFANLTINMWLANKFDLRKIFPIILFTNSVMGVFVLFFNSKIFLFFAFSVLFYIFNAIYVPIQQSLFTKGQSSNYGLLSGYFNSAKSFGMITGSLFTGFIYEINKLLPFVAVTIVLILAGASYTYNYFQYKKIGS</sequence>
<feature type="transmembrane region" description="Helical" evidence="7">
    <location>
        <begin position="12"/>
        <end position="28"/>
    </location>
</feature>
<dbReference type="GO" id="GO:0022857">
    <property type="term" value="F:transmembrane transporter activity"/>
    <property type="evidence" value="ECO:0007669"/>
    <property type="project" value="InterPro"/>
</dbReference>
<evidence type="ECO:0000313" key="10">
    <source>
        <dbReference type="Proteomes" id="UP000003233"/>
    </source>
</evidence>
<dbReference type="SUPFAM" id="SSF103473">
    <property type="entry name" value="MFS general substrate transporter"/>
    <property type="match status" value="1"/>
</dbReference>
<dbReference type="EMBL" id="AGWJ02000012">
    <property type="protein sequence ID" value="EHO81650.2"/>
    <property type="molecule type" value="Genomic_DNA"/>
</dbReference>
<comment type="caution">
    <text evidence="9">The sequence shown here is derived from an EMBL/GenBank/DDBJ whole genome shotgun (WGS) entry which is preliminary data.</text>
</comment>
<dbReference type="Gene3D" id="1.20.1250.20">
    <property type="entry name" value="MFS general substrate transporter like domains"/>
    <property type="match status" value="1"/>
</dbReference>
<dbReference type="PATRIC" id="fig|457404.5.peg.1485"/>
<name>H1PSV9_9FUSO</name>
<feature type="transmembrane region" description="Helical" evidence="7">
    <location>
        <begin position="210"/>
        <end position="232"/>
    </location>
</feature>
<feature type="transmembrane region" description="Helical" evidence="7">
    <location>
        <begin position="282"/>
        <end position="300"/>
    </location>
</feature>
<evidence type="ECO:0000259" key="8">
    <source>
        <dbReference type="PROSITE" id="PS50850"/>
    </source>
</evidence>
<gene>
    <name evidence="9" type="ORF">HMPREF0402_01502</name>
</gene>
<keyword evidence="2" id="KW-0813">Transport</keyword>
<dbReference type="Proteomes" id="UP000003233">
    <property type="component" value="Unassembled WGS sequence"/>
</dbReference>
<dbReference type="Pfam" id="PF07690">
    <property type="entry name" value="MFS_1"/>
    <property type="match status" value="1"/>
</dbReference>
<feature type="transmembrane region" description="Helical" evidence="7">
    <location>
        <begin position="252"/>
        <end position="273"/>
    </location>
</feature>
<evidence type="ECO:0000256" key="5">
    <source>
        <dbReference type="ARBA" id="ARBA00022989"/>
    </source>
</evidence>
<dbReference type="InterPro" id="IPR001958">
    <property type="entry name" value="Tet-R_TetA/multi-R_MdtG-like"/>
</dbReference>
<evidence type="ECO:0000256" key="3">
    <source>
        <dbReference type="ARBA" id="ARBA00022475"/>
    </source>
</evidence>
<feature type="transmembrane region" description="Helical" evidence="7">
    <location>
        <begin position="158"/>
        <end position="179"/>
    </location>
</feature>
<feature type="transmembrane region" description="Helical" evidence="7">
    <location>
        <begin position="95"/>
        <end position="118"/>
    </location>
</feature>
<dbReference type="InterPro" id="IPR020846">
    <property type="entry name" value="MFS_dom"/>
</dbReference>
<dbReference type="PRINTS" id="PR01035">
    <property type="entry name" value="TCRTETA"/>
</dbReference>
<evidence type="ECO:0000256" key="7">
    <source>
        <dbReference type="SAM" id="Phobius"/>
    </source>
</evidence>
<feature type="transmembrane region" description="Helical" evidence="7">
    <location>
        <begin position="72"/>
        <end position="89"/>
    </location>
</feature>
<feature type="transmembrane region" description="Helical" evidence="7">
    <location>
        <begin position="306"/>
        <end position="324"/>
    </location>
</feature>
<dbReference type="PANTHER" id="PTHR43414">
    <property type="entry name" value="MULTIDRUG RESISTANCE PROTEIN MDTG"/>
    <property type="match status" value="1"/>
</dbReference>
<evidence type="ECO:0000256" key="2">
    <source>
        <dbReference type="ARBA" id="ARBA00022448"/>
    </source>
</evidence>